<dbReference type="AlphaFoldDB" id="A0A564XXK6"/>
<sequence length="107" mass="12395">ITLYTFPELPFIRSLHDNTSAFRPRSWSDLIYVPMTHDPYLPCLRVHRFLPFSITASLRIKSTSALMLSQTHIKLSFFSTQKQRTLVSHGLQHVPFISPLPKDHNCC</sequence>
<evidence type="ECO:0000313" key="2">
    <source>
        <dbReference type="Proteomes" id="UP000321570"/>
    </source>
</evidence>
<proteinExistence type="predicted"/>
<keyword evidence="2" id="KW-1185">Reference proteome</keyword>
<gene>
    <name evidence="1" type="ORF">WMSIL1_LOCUS743</name>
</gene>
<dbReference type="EMBL" id="CABIJS010000016">
    <property type="protein sequence ID" value="VUZ39499.1"/>
    <property type="molecule type" value="Genomic_DNA"/>
</dbReference>
<dbReference type="Proteomes" id="UP000321570">
    <property type="component" value="Unassembled WGS sequence"/>
</dbReference>
<accession>A0A564XXK6</accession>
<protein>
    <submittedName>
        <fullName evidence="1">Uncharacterized protein</fullName>
    </submittedName>
</protein>
<name>A0A564XXK6_HYMDI</name>
<feature type="non-terminal residue" evidence="1">
    <location>
        <position position="1"/>
    </location>
</feature>
<evidence type="ECO:0000313" key="1">
    <source>
        <dbReference type="EMBL" id="VUZ39499.1"/>
    </source>
</evidence>
<reference evidence="1 2" key="1">
    <citation type="submission" date="2019-07" db="EMBL/GenBank/DDBJ databases">
        <authorList>
            <person name="Jastrzebski P J."/>
            <person name="Paukszto L."/>
            <person name="Jastrzebski P J."/>
        </authorList>
    </citation>
    <scope>NUCLEOTIDE SEQUENCE [LARGE SCALE GENOMIC DNA]</scope>
    <source>
        <strain evidence="1 2">WMS-il1</strain>
    </source>
</reference>
<organism evidence="1 2">
    <name type="scientific">Hymenolepis diminuta</name>
    <name type="common">Rat tapeworm</name>
    <dbReference type="NCBI Taxonomy" id="6216"/>
    <lineage>
        <taxon>Eukaryota</taxon>
        <taxon>Metazoa</taxon>
        <taxon>Spiralia</taxon>
        <taxon>Lophotrochozoa</taxon>
        <taxon>Platyhelminthes</taxon>
        <taxon>Cestoda</taxon>
        <taxon>Eucestoda</taxon>
        <taxon>Cyclophyllidea</taxon>
        <taxon>Hymenolepididae</taxon>
        <taxon>Hymenolepis</taxon>
    </lineage>
</organism>